<protein>
    <submittedName>
        <fullName evidence="1">Uncharacterized protein</fullName>
    </submittedName>
</protein>
<comment type="caution">
    <text evidence="1">The sequence shown here is derived from an EMBL/GenBank/DDBJ whole genome shotgun (WGS) entry which is preliminary data.</text>
</comment>
<dbReference type="EMBL" id="LQPN01000059">
    <property type="protein sequence ID" value="ORW43105.1"/>
    <property type="molecule type" value="Genomic_DNA"/>
</dbReference>
<gene>
    <name evidence="1" type="ORF">AWB90_18300</name>
</gene>
<sequence length="447" mass="48239">MENTASRGTRAGSEAEPEYALADIAALAKQGIGWATNAIEYFEYGAALDRGGRSPRKKITACRRELRSHGATDQEIDKLPTATLASKAASIEIVEIWTEVARLQRRRAAARLDAEQAATAVEIVERVNLAEFVPEATPWVVDQVLARGAVLGLFAERKAGKTTLVRELVRCALDGSPFLGRFAVSLPADAEVVLFDTEMTLSGLHSQYQRAGVEHLDRLNLRSLRGRERSLDARIDAVRARWREQIAPGSLIAVDCLYSLFGALGVSENSDEVVGVLAGLRSLATECEAAGLVIVHHLGKDSDRGARGHSSIEGFPDAIARIELDGPPSADAPRTFAAYGRDVAVDAAVLILGEDHRLNLGGNPRAERISAAQRADDDNTWRLIDHHPGLSVRALSGLPVEARGKLSRDRIRMAVERLAVLNRIANKGSETAPEWHAVTGVDPCLNG</sequence>
<dbReference type="Gene3D" id="3.40.50.300">
    <property type="entry name" value="P-loop containing nucleotide triphosphate hydrolases"/>
    <property type="match status" value="1"/>
</dbReference>
<dbReference type="AlphaFoldDB" id="A0A1X2A7P8"/>
<dbReference type="RefSeq" id="WP_172405549.1">
    <property type="nucleotide sequence ID" value="NZ_LQPN01000059.1"/>
</dbReference>
<evidence type="ECO:0000313" key="2">
    <source>
        <dbReference type="Proteomes" id="UP000193285"/>
    </source>
</evidence>
<reference evidence="1 2" key="1">
    <citation type="journal article" date="2015" name="Emerg. Microbes Infect.">
        <title>Characterization of 17 strains belonging to the Mycobacterium simiae complex and description of Mycobacterium paraense sp. nov.</title>
        <authorList>
            <person name="Fusco da Costa A.R."/>
            <person name="Fedrizzi T."/>
            <person name="Lopes M.L."/>
            <person name="Pecorari M."/>
            <person name="Oliveira da Costa W.L."/>
            <person name="Giacobazzi E."/>
            <person name="da Costa Bahia J.R."/>
            <person name="De Sanctis V."/>
            <person name="Batista Lima K.V."/>
            <person name="Bertorelli R."/>
            <person name="Grottola A."/>
            <person name="Fabio A."/>
            <person name="Mariottini A."/>
            <person name="Ferretti P."/>
            <person name="Di Leva F."/>
            <person name="Fregni Serpini G."/>
            <person name="Tagliazucchi S."/>
            <person name="Rumpianesi F."/>
            <person name="Jousson O."/>
            <person name="Segata N."/>
            <person name="Tortoli E."/>
        </authorList>
    </citation>
    <scope>NUCLEOTIDE SEQUENCE [LARGE SCALE GENOMIC DNA]</scope>
    <source>
        <strain evidence="1 2">IEC33</strain>
    </source>
</reference>
<accession>A0A1X2A7P8</accession>
<dbReference type="InterPro" id="IPR027417">
    <property type="entry name" value="P-loop_NTPase"/>
</dbReference>
<proteinExistence type="predicted"/>
<dbReference type="SUPFAM" id="SSF52540">
    <property type="entry name" value="P-loop containing nucleoside triphosphate hydrolases"/>
    <property type="match status" value="1"/>
</dbReference>
<dbReference type="Proteomes" id="UP000193285">
    <property type="component" value="Unassembled WGS sequence"/>
</dbReference>
<name>A0A1X2A7P8_9MYCO</name>
<dbReference type="Pfam" id="PF13481">
    <property type="entry name" value="AAA_25"/>
    <property type="match status" value="1"/>
</dbReference>
<evidence type="ECO:0000313" key="1">
    <source>
        <dbReference type="EMBL" id="ORW43105.1"/>
    </source>
</evidence>
<organism evidence="1 2">
    <name type="scientific">Mycobacterium paraense</name>
    <dbReference type="NCBI Taxonomy" id="767916"/>
    <lineage>
        <taxon>Bacteria</taxon>
        <taxon>Bacillati</taxon>
        <taxon>Actinomycetota</taxon>
        <taxon>Actinomycetes</taxon>
        <taxon>Mycobacteriales</taxon>
        <taxon>Mycobacteriaceae</taxon>
        <taxon>Mycobacterium</taxon>
        <taxon>Mycobacterium simiae complex</taxon>
    </lineage>
</organism>